<sequence>MALCVGPKTNDC</sequence>
<evidence type="ECO:0000313" key="1">
    <source>
        <dbReference type="EMBL" id="JAD43143.1"/>
    </source>
</evidence>
<protein>
    <submittedName>
        <fullName evidence="1">Uncharacterized protein</fullName>
    </submittedName>
</protein>
<accession>A0A0A8ZZN1</accession>
<organism evidence="1">
    <name type="scientific">Arundo donax</name>
    <name type="common">Giant reed</name>
    <name type="synonym">Donax arundinaceus</name>
    <dbReference type="NCBI Taxonomy" id="35708"/>
    <lineage>
        <taxon>Eukaryota</taxon>
        <taxon>Viridiplantae</taxon>
        <taxon>Streptophyta</taxon>
        <taxon>Embryophyta</taxon>
        <taxon>Tracheophyta</taxon>
        <taxon>Spermatophyta</taxon>
        <taxon>Magnoliopsida</taxon>
        <taxon>Liliopsida</taxon>
        <taxon>Poales</taxon>
        <taxon>Poaceae</taxon>
        <taxon>PACMAD clade</taxon>
        <taxon>Arundinoideae</taxon>
        <taxon>Arundineae</taxon>
        <taxon>Arundo</taxon>
    </lineage>
</organism>
<proteinExistence type="predicted"/>
<reference evidence="1" key="1">
    <citation type="submission" date="2014-09" db="EMBL/GenBank/DDBJ databases">
        <authorList>
            <person name="Magalhaes I.L.F."/>
            <person name="Oliveira U."/>
            <person name="Santos F.R."/>
            <person name="Vidigal T.H.D.A."/>
            <person name="Brescovit A.D."/>
            <person name="Santos A.J."/>
        </authorList>
    </citation>
    <scope>NUCLEOTIDE SEQUENCE</scope>
    <source>
        <tissue evidence="1">Shoot tissue taken approximately 20 cm above the soil surface</tissue>
    </source>
</reference>
<name>A0A0A8ZZN1_ARUDO</name>
<dbReference type="EMBL" id="GBRH01254752">
    <property type="protein sequence ID" value="JAD43143.1"/>
    <property type="molecule type" value="Transcribed_RNA"/>
</dbReference>
<reference evidence="1" key="2">
    <citation type="journal article" date="2015" name="Data Brief">
        <title>Shoot transcriptome of the giant reed, Arundo donax.</title>
        <authorList>
            <person name="Barrero R.A."/>
            <person name="Guerrero F.D."/>
            <person name="Moolhuijzen P."/>
            <person name="Goolsby J.A."/>
            <person name="Tidwell J."/>
            <person name="Bellgard S.E."/>
            <person name="Bellgard M.I."/>
        </authorList>
    </citation>
    <scope>NUCLEOTIDE SEQUENCE</scope>
    <source>
        <tissue evidence="1">Shoot tissue taken approximately 20 cm above the soil surface</tissue>
    </source>
</reference>